<feature type="compositionally biased region" description="Basic and acidic residues" evidence="1">
    <location>
        <begin position="63"/>
        <end position="80"/>
    </location>
</feature>
<sequence>MTDRQHGVEHRVHGGQPARLVQEQRPDHRAESDAEIAGGVTRGHQSRPLLRGRGMHQVTTVRGRVERARATAEEQGEHRQRPPARPGQIRHRTEEVQEQPLTQQDGQIRMDREGSDIDEEPAHGQGESRAIEGVPHPGARRLGTSAVDDDRAAINPRIQTRRPTPGRIVCGTL</sequence>
<keyword evidence="3" id="KW-1185">Reference proteome</keyword>
<dbReference type="RefSeq" id="WP_311707558.1">
    <property type="nucleotide sequence ID" value="NZ_JAVREL010000020.1"/>
</dbReference>
<organism evidence="2 3">
    <name type="scientific">Streptomyces litchfieldiae</name>
    <dbReference type="NCBI Taxonomy" id="3075543"/>
    <lineage>
        <taxon>Bacteria</taxon>
        <taxon>Bacillati</taxon>
        <taxon>Actinomycetota</taxon>
        <taxon>Actinomycetes</taxon>
        <taxon>Kitasatosporales</taxon>
        <taxon>Streptomycetaceae</taxon>
        <taxon>Streptomyces</taxon>
    </lineage>
</organism>
<gene>
    <name evidence="2" type="ORF">RM590_28190</name>
</gene>
<name>A0ABU2N101_9ACTN</name>
<proteinExistence type="predicted"/>
<protein>
    <submittedName>
        <fullName evidence="2">Uncharacterized protein</fullName>
    </submittedName>
</protein>
<feature type="region of interest" description="Disordered" evidence="1">
    <location>
        <begin position="1"/>
        <end position="165"/>
    </location>
</feature>
<dbReference type="Proteomes" id="UP001183246">
    <property type="component" value="Unassembled WGS sequence"/>
</dbReference>
<evidence type="ECO:0000313" key="3">
    <source>
        <dbReference type="Proteomes" id="UP001183246"/>
    </source>
</evidence>
<accession>A0ABU2N101</accession>
<evidence type="ECO:0000256" key="1">
    <source>
        <dbReference type="SAM" id="MobiDB-lite"/>
    </source>
</evidence>
<evidence type="ECO:0000313" key="2">
    <source>
        <dbReference type="EMBL" id="MDT0346434.1"/>
    </source>
</evidence>
<feature type="compositionally biased region" description="Basic and acidic residues" evidence="1">
    <location>
        <begin position="1"/>
        <end position="12"/>
    </location>
</feature>
<dbReference type="EMBL" id="JAVREL010000020">
    <property type="protein sequence ID" value="MDT0346434.1"/>
    <property type="molecule type" value="Genomic_DNA"/>
</dbReference>
<feature type="compositionally biased region" description="Basic and acidic residues" evidence="1">
    <location>
        <begin position="22"/>
        <end position="32"/>
    </location>
</feature>
<reference evidence="3" key="1">
    <citation type="submission" date="2023-07" db="EMBL/GenBank/DDBJ databases">
        <title>30 novel species of actinomycetes from the DSMZ collection.</title>
        <authorList>
            <person name="Nouioui I."/>
        </authorList>
    </citation>
    <scope>NUCLEOTIDE SEQUENCE [LARGE SCALE GENOMIC DNA]</scope>
    <source>
        <strain evidence="3">DSM 44938</strain>
    </source>
</reference>
<comment type="caution">
    <text evidence="2">The sequence shown here is derived from an EMBL/GenBank/DDBJ whole genome shotgun (WGS) entry which is preliminary data.</text>
</comment>